<dbReference type="RefSeq" id="WP_091453001.1">
    <property type="nucleotide sequence ID" value="NZ_FMHU01000001.1"/>
</dbReference>
<dbReference type="Proteomes" id="UP000198906">
    <property type="component" value="Unassembled WGS sequence"/>
</dbReference>
<dbReference type="SUPFAM" id="SSF52540">
    <property type="entry name" value="P-loop containing nucleoside triphosphate hydrolases"/>
    <property type="match status" value="1"/>
</dbReference>
<sequence length="325" mass="34103">MRAAEQAVDPAGPGWPARLHVVTGKGGTGKTSVAAALALGLAADGRRTLLVEVEGRQGIAQLFGTDPLPYEERHLTDAPGGGEVRALAVDAEEALLEYLDMFYKLGAAGRALRKLGAIDFATTIAPGLRDVLLTGKVKEATTRTTGHRRTYDAVVLDAPPTGRIGRFLNVTAETARLAKVGPIKTQSEGVAALLRSPITAVHVVTLLEEMPVQETLDAVAELTSFGFPVGRIVVNATRPPLPASRATSQAELRRGLLAAGLPADRATVAGLHTEAVDQAVRRELEETLRAELTDIGRPLVELPLLPTGVDRDGLEALAAALVRAG</sequence>
<dbReference type="GO" id="GO:0016887">
    <property type="term" value="F:ATP hydrolysis activity"/>
    <property type="evidence" value="ECO:0007669"/>
    <property type="project" value="InterPro"/>
</dbReference>
<dbReference type="Gene3D" id="3.40.50.300">
    <property type="entry name" value="P-loop containing nucleotide triphosphate hydrolases"/>
    <property type="match status" value="1"/>
</dbReference>
<accession>A0A1C6RCU5</accession>
<protein>
    <submittedName>
        <fullName evidence="2">Anion-transporting ATPase, ArsA/GET3 family</fullName>
    </submittedName>
</protein>
<evidence type="ECO:0000313" key="2">
    <source>
        <dbReference type="EMBL" id="SCL14905.1"/>
    </source>
</evidence>
<evidence type="ECO:0000259" key="1">
    <source>
        <dbReference type="Pfam" id="PF02374"/>
    </source>
</evidence>
<dbReference type="Pfam" id="PF02374">
    <property type="entry name" value="ArsA_ATPase"/>
    <property type="match status" value="1"/>
</dbReference>
<dbReference type="AlphaFoldDB" id="A0A1C6RCU5"/>
<dbReference type="InterPro" id="IPR027417">
    <property type="entry name" value="P-loop_NTPase"/>
</dbReference>
<dbReference type="STRING" id="47866.GA0074694_0966"/>
<organism evidence="2 3">
    <name type="scientific">Micromonospora inyonensis</name>
    <dbReference type="NCBI Taxonomy" id="47866"/>
    <lineage>
        <taxon>Bacteria</taxon>
        <taxon>Bacillati</taxon>
        <taxon>Actinomycetota</taxon>
        <taxon>Actinomycetes</taxon>
        <taxon>Micromonosporales</taxon>
        <taxon>Micromonosporaceae</taxon>
        <taxon>Micromonospora</taxon>
    </lineage>
</organism>
<reference evidence="3" key="1">
    <citation type="submission" date="2016-06" db="EMBL/GenBank/DDBJ databases">
        <authorList>
            <person name="Varghese N."/>
        </authorList>
    </citation>
    <scope>NUCLEOTIDE SEQUENCE [LARGE SCALE GENOMIC DNA]</scope>
    <source>
        <strain evidence="3">DSM 46123</strain>
    </source>
</reference>
<dbReference type="InterPro" id="IPR016300">
    <property type="entry name" value="ATPase_ArsA/GET3"/>
</dbReference>
<dbReference type="PANTHER" id="PTHR10803">
    <property type="entry name" value="ARSENICAL PUMP-DRIVING ATPASE ARSENITE-TRANSLOCATING ATPASE"/>
    <property type="match status" value="1"/>
</dbReference>
<dbReference type="GO" id="GO:0005524">
    <property type="term" value="F:ATP binding"/>
    <property type="evidence" value="ECO:0007669"/>
    <property type="project" value="InterPro"/>
</dbReference>
<dbReference type="EMBL" id="FMHU01000001">
    <property type="protein sequence ID" value="SCL14905.1"/>
    <property type="molecule type" value="Genomic_DNA"/>
</dbReference>
<evidence type="ECO:0000313" key="3">
    <source>
        <dbReference type="Proteomes" id="UP000198906"/>
    </source>
</evidence>
<name>A0A1C6RCU5_9ACTN</name>
<dbReference type="InterPro" id="IPR025723">
    <property type="entry name" value="ArsA/GET3_ATPase-like"/>
</dbReference>
<keyword evidence="3" id="KW-1185">Reference proteome</keyword>
<feature type="domain" description="ArsA/GET3 Anion-transporting ATPase-like" evidence="1">
    <location>
        <begin position="20"/>
        <end position="176"/>
    </location>
</feature>
<proteinExistence type="predicted"/>
<gene>
    <name evidence="2" type="ORF">GA0074694_0966</name>
</gene>
<dbReference type="PANTHER" id="PTHR10803:SF31">
    <property type="entry name" value="ATPASE RV3679-RELATED"/>
    <property type="match status" value="1"/>
</dbReference>